<protein>
    <submittedName>
        <fullName evidence="2">Uncharacterized protein</fullName>
    </submittedName>
</protein>
<evidence type="ECO:0000313" key="3">
    <source>
        <dbReference type="Proteomes" id="UP000327157"/>
    </source>
</evidence>
<feature type="compositionally biased region" description="Polar residues" evidence="1">
    <location>
        <begin position="85"/>
        <end position="96"/>
    </location>
</feature>
<name>A0A5N5HIN2_9ROSA</name>
<reference evidence="2 3" key="1">
    <citation type="submission" date="2019-09" db="EMBL/GenBank/DDBJ databases">
        <authorList>
            <person name="Ou C."/>
        </authorList>
    </citation>
    <scope>NUCLEOTIDE SEQUENCE [LARGE SCALE GENOMIC DNA]</scope>
    <source>
        <strain evidence="2">S2</strain>
        <tissue evidence="2">Leaf</tissue>
    </source>
</reference>
<accession>A0A5N5HIN2</accession>
<proteinExistence type="predicted"/>
<dbReference type="Proteomes" id="UP000327157">
    <property type="component" value="Chromosome 16"/>
</dbReference>
<organism evidence="2 3">
    <name type="scientific">Pyrus ussuriensis x Pyrus communis</name>
    <dbReference type="NCBI Taxonomy" id="2448454"/>
    <lineage>
        <taxon>Eukaryota</taxon>
        <taxon>Viridiplantae</taxon>
        <taxon>Streptophyta</taxon>
        <taxon>Embryophyta</taxon>
        <taxon>Tracheophyta</taxon>
        <taxon>Spermatophyta</taxon>
        <taxon>Magnoliopsida</taxon>
        <taxon>eudicotyledons</taxon>
        <taxon>Gunneridae</taxon>
        <taxon>Pentapetalae</taxon>
        <taxon>rosids</taxon>
        <taxon>fabids</taxon>
        <taxon>Rosales</taxon>
        <taxon>Rosaceae</taxon>
        <taxon>Amygdaloideae</taxon>
        <taxon>Maleae</taxon>
        <taxon>Pyrus</taxon>
    </lineage>
</organism>
<keyword evidence="3" id="KW-1185">Reference proteome</keyword>
<reference evidence="3" key="2">
    <citation type="submission" date="2019-10" db="EMBL/GenBank/DDBJ databases">
        <title>A de novo genome assembly of a pear dwarfing rootstock.</title>
        <authorList>
            <person name="Wang F."/>
            <person name="Wang J."/>
            <person name="Li S."/>
            <person name="Zhang Y."/>
            <person name="Fang M."/>
            <person name="Ma L."/>
            <person name="Zhao Y."/>
            <person name="Jiang S."/>
        </authorList>
    </citation>
    <scope>NUCLEOTIDE SEQUENCE [LARGE SCALE GENOMIC DNA]</scope>
</reference>
<evidence type="ECO:0000256" key="1">
    <source>
        <dbReference type="SAM" id="MobiDB-lite"/>
    </source>
</evidence>
<feature type="region of interest" description="Disordered" evidence="1">
    <location>
        <begin position="76"/>
        <end position="96"/>
    </location>
</feature>
<gene>
    <name evidence="2" type="ORF">D8674_017642</name>
</gene>
<sequence>MAVSNKKLIFKDKKSNEPNYQPCAKAIARNEASKGHRPENVISEKQSVVHKETLNPTAIDLQGASRKELLARRFGSLSTEKDEASLTSYRNRNVQS</sequence>
<reference evidence="2 3" key="3">
    <citation type="submission" date="2019-11" db="EMBL/GenBank/DDBJ databases">
        <title>A de novo genome assembly of a pear dwarfing rootstock.</title>
        <authorList>
            <person name="Wang F."/>
            <person name="Wang J."/>
            <person name="Li S."/>
            <person name="Zhang Y."/>
            <person name="Fang M."/>
            <person name="Ma L."/>
            <person name="Zhao Y."/>
            <person name="Jiang S."/>
        </authorList>
    </citation>
    <scope>NUCLEOTIDE SEQUENCE [LARGE SCALE GENOMIC DNA]</scope>
    <source>
        <strain evidence="2">S2</strain>
        <tissue evidence="2">Leaf</tissue>
    </source>
</reference>
<dbReference type="AlphaFoldDB" id="A0A5N5HIN2"/>
<dbReference type="EMBL" id="SMOL01000160">
    <property type="protein sequence ID" value="KAB2625982.1"/>
    <property type="molecule type" value="Genomic_DNA"/>
</dbReference>
<evidence type="ECO:0000313" key="2">
    <source>
        <dbReference type="EMBL" id="KAB2625982.1"/>
    </source>
</evidence>
<comment type="caution">
    <text evidence="2">The sequence shown here is derived from an EMBL/GenBank/DDBJ whole genome shotgun (WGS) entry which is preliminary data.</text>
</comment>